<protein>
    <submittedName>
        <fullName evidence="1">Uncharacterized protein</fullName>
    </submittedName>
</protein>
<dbReference type="EMBL" id="FLYE01000006">
    <property type="protein sequence ID" value="SCA55908.1"/>
    <property type="molecule type" value="Genomic_DNA"/>
</dbReference>
<dbReference type="RefSeq" id="WP_083222916.1">
    <property type="nucleotide sequence ID" value="NZ_FLYE01000006.1"/>
</dbReference>
<dbReference type="Proteomes" id="UP000231658">
    <property type="component" value="Unassembled WGS sequence"/>
</dbReference>
<organism evidence="1 2">
    <name type="scientific">Candidatus Terasakiella magnetica</name>
    <dbReference type="NCBI Taxonomy" id="1867952"/>
    <lineage>
        <taxon>Bacteria</taxon>
        <taxon>Pseudomonadati</taxon>
        <taxon>Pseudomonadota</taxon>
        <taxon>Alphaproteobacteria</taxon>
        <taxon>Rhodospirillales</taxon>
        <taxon>Terasakiellaceae</taxon>
        <taxon>Terasakiella</taxon>
    </lineage>
</organism>
<dbReference type="SUPFAM" id="SSF46955">
    <property type="entry name" value="Putative DNA-binding domain"/>
    <property type="match status" value="1"/>
</dbReference>
<proteinExistence type="predicted"/>
<gene>
    <name evidence="1" type="ORF">MTBPR1_140026</name>
</gene>
<evidence type="ECO:0000313" key="1">
    <source>
        <dbReference type="EMBL" id="SCA55908.1"/>
    </source>
</evidence>
<keyword evidence="2" id="KW-1185">Reference proteome</keyword>
<dbReference type="InterPro" id="IPR009061">
    <property type="entry name" value="DNA-bd_dom_put_sf"/>
</dbReference>
<accession>A0A1C3RF71</accession>
<dbReference type="AlphaFoldDB" id="A0A1C3RF71"/>
<evidence type="ECO:0000313" key="2">
    <source>
        <dbReference type="Proteomes" id="UP000231658"/>
    </source>
</evidence>
<name>A0A1C3RF71_9PROT</name>
<reference evidence="1 2" key="1">
    <citation type="submission" date="2016-07" db="EMBL/GenBank/DDBJ databases">
        <authorList>
            <person name="Lefevre C.T."/>
        </authorList>
    </citation>
    <scope>NUCLEOTIDE SEQUENCE [LARGE SCALE GENOMIC DNA]</scope>
    <source>
        <strain evidence="1">PR1</strain>
    </source>
</reference>
<dbReference type="STRING" id="1867952.MTBPR1_140026"/>
<sequence length="74" mass="8629">MDTALNNTPNLLEGFLTQEQLSELLGLSVRTLQRKHAERIGPPRIKLGSKIFYKIESVQKWLSDLEREPVLRRR</sequence>